<keyword evidence="2" id="KW-1003">Cell membrane</keyword>
<evidence type="ECO:0000256" key="1">
    <source>
        <dbReference type="ARBA" id="ARBA00004651"/>
    </source>
</evidence>
<feature type="transmembrane region" description="Helical" evidence="8">
    <location>
        <begin position="341"/>
        <end position="358"/>
    </location>
</feature>
<organism evidence="10 11">
    <name type="scientific">Pseudorhizobium halotolerans</name>
    <dbReference type="NCBI Taxonomy" id="1233081"/>
    <lineage>
        <taxon>Bacteria</taxon>
        <taxon>Pseudomonadati</taxon>
        <taxon>Pseudomonadota</taxon>
        <taxon>Alphaproteobacteria</taxon>
        <taxon>Hyphomicrobiales</taxon>
        <taxon>Rhizobiaceae</taxon>
        <taxon>Rhizobium/Agrobacterium group</taxon>
        <taxon>Pseudorhizobium</taxon>
    </lineage>
</organism>
<keyword evidence="4" id="KW-0808">Transferase</keyword>
<accession>A0ABN7K0U1</accession>
<evidence type="ECO:0000259" key="9">
    <source>
        <dbReference type="Pfam" id="PF13231"/>
    </source>
</evidence>
<feature type="transmembrane region" description="Helical" evidence="8">
    <location>
        <begin position="185"/>
        <end position="215"/>
    </location>
</feature>
<proteinExistence type="predicted"/>
<keyword evidence="5 8" id="KW-0812">Transmembrane</keyword>
<keyword evidence="11" id="KW-1185">Reference proteome</keyword>
<feature type="transmembrane region" description="Helical" evidence="8">
    <location>
        <begin position="311"/>
        <end position="329"/>
    </location>
</feature>
<protein>
    <submittedName>
        <fullName evidence="10">Dolichyl-phosphate beta-D-mannosyltransferase</fullName>
    </submittedName>
</protein>
<dbReference type="PANTHER" id="PTHR33908">
    <property type="entry name" value="MANNOSYLTRANSFERASE YKCB-RELATED"/>
    <property type="match status" value="1"/>
</dbReference>
<evidence type="ECO:0000256" key="2">
    <source>
        <dbReference type="ARBA" id="ARBA00022475"/>
    </source>
</evidence>
<keyword evidence="6 8" id="KW-1133">Transmembrane helix</keyword>
<feature type="transmembrane region" description="Helical" evidence="8">
    <location>
        <begin position="130"/>
        <end position="153"/>
    </location>
</feature>
<dbReference type="InterPro" id="IPR038731">
    <property type="entry name" value="RgtA/B/C-like"/>
</dbReference>
<feature type="transmembrane region" description="Helical" evidence="8">
    <location>
        <begin position="101"/>
        <end position="118"/>
    </location>
</feature>
<feature type="transmembrane region" description="Helical" evidence="8">
    <location>
        <begin position="29"/>
        <end position="52"/>
    </location>
</feature>
<evidence type="ECO:0000256" key="6">
    <source>
        <dbReference type="ARBA" id="ARBA00022989"/>
    </source>
</evidence>
<feature type="domain" description="Glycosyltransferase RgtA/B/C/D-like" evidence="9">
    <location>
        <begin position="74"/>
        <end position="245"/>
    </location>
</feature>
<feature type="transmembrane region" description="Helical" evidence="8">
    <location>
        <begin position="227"/>
        <end position="247"/>
    </location>
</feature>
<name>A0ABN7K0U1_9HYPH</name>
<comment type="subcellular location">
    <subcellularLocation>
        <location evidence="1">Cell membrane</location>
        <topology evidence="1">Multi-pass membrane protein</topology>
    </subcellularLocation>
</comment>
<evidence type="ECO:0000256" key="8">
    <source>
        <dbReference type="SAM" id="Phobius"/>
    </source>
</evidence>
<evidence type="ECO:0000256" key="7">
    <source>
        <dbReference type="ARBA" id="ARBA00023136"/>
    </source>
</evidence>
<keyword evidence="3" id="KW-0328">Glycosyltransferase</keyword>
<dbReference type="Proteomes" id="UP000601041">
    <property type="component" value="Unassembled WGS sequence"/>
</dbReference>
<gene>
    <name evidence="10" type="ORF">RHAB21_01149</name>
</gene>
<evidence type="ECO:0000313" key="11">
    <source>
        <dbReference type="Proteomes" id="UP000601041"/>
    </source>
</evidence>
<sequence length="543" mass="59051">MTVRPSHFSGLARRRSFTSKLRRQDFSAATLRATAMVILVATFVRLGLAALLDPGLDEVYAMAVAKRWQLSWFDHPPMAFWWVKATREIAKPLFGDDVPVLVLRLPFVFAFTITSVVVSDLTCRRWGPRAGLWTVLALSLAPFFMVSAGSWLVPDGPLVMFLSLTAWLLDRILFSKLTPASEGRLWLAAGLTLGLAGLSKYHAVLFAVGAAVFILATHHRRRLMTPAPWLAVAITGLVVSPVFVWNLQHDWVGFLFQSSRGVGSGGPDWSGLARSALGQMAYLGPWTLVAALAATISMYRSKGSRAGPAAFLAALGLPSIFVFTAMPLWGGDALPHWQMPGWLFSLPILGHAIASLAARRHQSYRLARGIAAIAAAILGIAIMIVTVMRYTPPSSAFIARLGLDPFLEESFTWRGLADNLAQRGLLAPVTTPQDRPLVVAFSWVEASRLAEALGSRATVLVFGDDPRGFAFLADSAAWIGRDVLLIGRPGSFARGLKSARPHFTRIDRQAPVAVEIGNEILFEAEVAIGRNLVSPYPLPYPQP</sequence>
<dbReference type="PANTHER" id="PTHR33908:SF11">
    <property type="entry name" value="MEMBRANE PROTEIN"/>
    <property type="match status" value="1"/>
</dbReference>
<evidence type="ECO:0000256" key="3">
    <source>
        <dbReference type="ARBA" id="ARBA00022676"/>
    </source>
</evidence>
<keyword evidence="7 8" id="KW-0472">Membrane</keyword>
<dbReference type="InterPro" id="IPR050297">
    <property type="entry name" value="LipidA_mod_glycosyltrf_83"/>
</dbReference>
<reference evidence="10 11" key="1">
    <citation type="submission" date="2020-11" db="EMBL/GenBank/DDBJ databases">
        <authorList>
            <person name="Lassalle F."/>
        </authorList>
    </citation>
    <scope>NUCLEOTIDE SEQUENCE [LARGE SCALE GENOMIC DNA]</scope>
    <source>
        <strain evidence="10 11">AB21</strain>
    </source>
</reference>
<feature type="transmembrane region" description="Helical" evidence="8">
    <location>
        <begin position="280"/>
        <end position="299"/>
    </location>
</feature>
<evidence type="ECO:0000256" key="5">
    <source>
        <dbReference type="ARBA" id="ARBA00022692"/>
    </source>
</evidence>
<dbReference type="Pfam" id="PF13231">
    <property type="entry name" value="PMT_2"/>
    <property type="match status" value="1"/>
</dbReference>
<feature type="transmembrane region" description="Helical" evidence="8">
    <location>
        <begin position="370"/>
        <end position="390"/>
    </location>
</feature>
<dbReference type="EMBL" id="CABFWE030000020">
    <property type="protein sequence ID" value="CAD7057449.1"/>
    <property type="molecule type" value="Genomic_DNA"/>
</dbReference>
<comment type="caution">
    <text evidence="10">The sequence shown here is derived from an EMBL/GenBank/DDBJ whole genome shotgun (WGS) entry which is preliminary data.</text>
</comment>
<evidence type="ECO:0000313" key="10">
    <source>
        <dbReference type="EMBL" id="CAD7057449.1"/>
    </source>
</evidence>
<evidence type="ECO:0000256" key="4">
    <source>
        <dbReference type="ARBA" id="ARBA00022679"/>
    </source>
</evidence>